<organism evidence="3 4">
    <name type="scientific">Antrihabitans cavernicola</name>
    <dbReference type="NCBI Taxonomy" id="2495913"/>
    <lineage>
        <taxon>Bacteria</taxon>
        <taxon>Bacillati</taxon>
        <taxon>Actinomycetota</taxon>
        <taxon>Actinomycetes</taxon>
        <taxon>Mycobacteriales</taxon>
        <taxon>Nocardiaceae</taxon>
        <taxon>Antrihabitans</taxon>
    </lineage>
</organism>
<evidence type="ECO:0000313" key="4">
    <source>
        <dbReference type="Proteomes" id="UP000322244"/>
    </source>
</evidence>
<feature type="domain" description="SPW repeat-containing integral membrane" evidence="2">
    <location>
        <begin position="28"/>
        <end position="125"/>
    </location>
</feature>
<feature type="transmembrane region" description="Helical" evidence="1">
    <location>
        <begin position="80"/>
        <end position="100"/>
    </location>
</feature>
<keyword evidence="4" id="KW-1185">Reference proteome</keyword>
<evidence type="ECO:0000259" key="2">
    <source>
        <dbReference type="Pfam" id="PF03779"/>
    </source>
</evidence>
<protein>
    <recommendedName>
        <fullName evidence="2">SPW repeat-containing integral membrane domain-containing protein</fullName>
    </recommendedName>
</protein>
<name>A0A5A7S2C7_9NOCA</name>
<dbReference type="InterPro" id="IPR005530">
    <property type="entry name" value="SPW"/>
</dbReference>
<dbReference type="OrthoDB" id="3693479at2"/>
<accession>A0A5A7S2C7</accession>
<keyword evidence="1" id="KW-0472">Membrane</keyword>
<feature type="transmembrane region" description="Helical" evidence="1">
    <location>
        <begin position="112"/>
        <end position="130"/>
    </location>
</feature>
<evidence type="ECO:0000313" key="3">
    <source>
        <dbReference type="EMBL" id="KAA0015878.1"/>
    </source>
</evidence>
<dbReference type="AlphaFoldDB" id="A0A5A7S2C7"/>
<dbReference type="EMBL" id="VLNY01000033">
    <property type="protein sequence ID" value="KAA0015878.1"/>
    <property type="molecule type" value="Genomic_DNA"/>
</dbReference>
<reference evidence="3 4" key="1">
    <citation type="submission" date="2019-07" db="EMBL/GenBank/DDBJ databases">
        <title>Rhodococcus cavernicolus sp. nov., isolated from a cave.</title>
        <authorList>
            <person name="Lee S.D."/>
        </authorList>
    </citation>
    <scope>NUCLEOTIDE SEQUENCE [LARGE SCALE GENOMIC DNA]</scope>
    <source>
        <strain evidence="3 4">C1-24</strain>
    </source>
</reference>
<keyword evidence="1" id="KW-1133">Transmembrane helix</keyword>
<proteinExistence type="predicted"/>
<gene>
    <name evidence="3" type="ORF">FOY51_26945</name>
</gene>
<dbReference type="Proteomes" id="UP000322244">
    <property type="component" value="Unassembled WGS sequence"/>
</dbReference>
<keyword evidence="1" id="KW-0812">Transmembrane</keyword>
<dbReference type="RefSeq" id="WP_149433352.1">
    <property type="nucleotide sequence ID" value="NZ_VLNY01000033.1"/>
</dbReference>
<evidence type="ECO:0000256" key="1">
    <source>
        <dbReference type="SAM" id="Phobius"/>
    </source>
</evidence>
<comment type="caution">
    <text evidence="3">The sequence shown here is derived from an EMBL/GenBank/DDBJ whole genome shotgun (WGS) entry which is preliminary data.</text>
</comment>
<sequence>MSAFEDRYGTADAWRQKVPGPQLQGVVSGVTLVSGIWLATTPLVWTYGNGVAFDARWNDVPVGLALATLGVLRLTLPIRLVISTALGVGLGVWLTVAPFLLDYGFSVDSTRATLNSLLVAVAGLALCGFIDARRIGTTSTSGAARRRTQKKET</sequence>
<dbReference type="Pfam" id="PF03779">
    <property type="entry name" value="SPW"/>
    <property type="match status" value="1"/>
</dbReference>